<accession>A0A4Q7KGU9</accession>
<feature type="domain" description="DUF397" evidence="1">
    <location>
        <begin position="6"/>
        <end position="57"/>
    </location>
</feature>
<dbReference type="EMBL" id="SGWQ01000009">
    <property type="protein sequence ID" value="RZS34483.1"/>
    <property type="molecule type" value="Genomic_DNA"/>
</dbReference>
<keyword evidence="3" id="KW-1185">Reference proteome</keyword>
<dbReference type="OrthoDB" id="3700671at2"/>
<evidence type="ECO:0000259" key="1">
    <source>
        <dbReference type="Pfam" id="PF04149"/>
    </source>
</evidence>
<organism evidence="2 3">
    <name type="scientific">Herbihabitans rhizosphaerae</name>
    <dbReference type="NCBI Taxonomy" id="1872711"/>
    <lineage>
        <taxon>Bacteria</taxon>
        <taxon>Bacillati</taxon>
        <taxon>Actinomycetota</taxon>
        <taxon>Actinomycetes</taxon>
        <taxon>Pseudonocardiales</taxon>
        <taxon>Pseudonocardiaceae</taxon>
        <taxon>Herbihabitans</taxon>
    </lineage>
</organism>
<name>A0A4Q7KGU9_9PSEU</name>
<protein>
    <submittedName>
        <fullName evidence="2">Uncharacterized protein DUF397</fullName>
    </submittedName>
</protein>
<gene>
    <name evidence="2" type="ORF">EV193_109274</name>
</gene>
<dbReference type="Proteomes" id="UP000294257">
    <property type="component" value="Unassembled WGS sequence"/>
</dbReference>
<sequence length="61" mass="6467">MNLGVLTWRKSTRSGHETDCVELAWPTDATALRDSKNPGPAVVVTRSGFAGLLTTVRGATP</sequence>
<comment type="caution">
    <text evidence="2">The sequence shown here is derived from an EMBL/GenBank/DDBJ whole genome shotgun (WGS) entry which is preliminary data.</text>
</comment>
<dbReference type="Pfam" id="PF04149">
    <property type="entry name" value="DUF397"/>
    <property type="match status" value="1"/>
</dbReference>
<dbReference type="InterPro" id="IPR007278">
    <property type="entry name" value="DUF397"/>
</dbReference>
<dbReference type="AlphaFoldDB" id="A0A4Q7KGU9"/>
<evidence type="ECO:0000313" key="2">
    <source>
        <dbReference type="EMBL" id="RZS34483.1"/>
    </source>
</evidence>
<reference evidence="2 3" key="1">
    <citation type="submission" date="2019-02" db="EMBL/GenBank/DDBJ databases">
        <title>Genomic Encyclopedia of Type Strains, Phase IV (KMG-IV): sequencing the most valuable type-strain genomes for metagenomic binning, comparative biology and taxonomic classification.</title>
        <authorList>
            <person name="Goeker M."/>
        </authorList>
    </citation>
    <scope>NUCLEOTIDE SEQUENCE [LARGE SCALE GENOMIC DNA]</scope>
    <source>
        <strain evidence="2 3">DSM 101727</strain>
    </source>
</reference>
<proteinExistence type="predicted"/>
<dbReference type="RefSeq" id="WP_130346964.1">
    <property type="nucleotide sequence ID" value="NZ_SGWQ01000009.1"/>
</dbReference>
<evidence type="ECO:0000313" key="3">
    <source>
        <dbReference type="Proteomes" id="UP000294257"/>
    </source>
</evidence>